<accession>A0A2M8G2F3</accession>
<reference evidence="3" key="1">
    <citation type="submission" date="2017-09" db="EMBL/GenBank/DDBJ databases">
        <title>Depth-based differentiation of microbial function through sediment-hosted aquifers and enrichment of novel symbionts in the deep terrestrial subsurface.</title>
        <authorList>
            <person name="Probst A.J."/>
            <person name="Ladd B."/>
            <person name="Jarett J.K."/>
            <person name="Geller-Mcgrath D.E."/>
            <person name="Sieber C.M.K."/>
            <person name="Emerson J.B."/>
            <person name="Anantharaman K."/>
            <person name="Thomas B.C."/>
            <person name="Malmstrom R."/>
            <person name="Stieglmeier M."/>
            <person name="Klingl A."/>
            <person name="Woyke T."/>
            <person name="Ryan C.M."/>
            <person name="Banfield J.F."/>
        </authorList>
    </citation>
    <scope>NUCLEOTIDE SEQUENCE [LARGE SCALE GENOMIC DNA]</scope>
</reference>
<dbReference type="AlphaFoldDB" id="A0A2M8G2F3"/>
<protein>
    <submittedName>
        <fullName evidence="2">Uncharacterized protein</fullName>
    </submittedName>
</protein>
<sequence>MSIKIITNNWHIKLLALLVAISMWVYAASSETSVAKFPSTIPIKQINLSPGLIAVYDQKEVKIEIAAEPGTWKQLSTESFTAYIDLTGLSVGTHDIPLNVTTLVSGLQIVSKDPSSVVVTIEPSLEKEIPVVVRLSGNAAENMVAGDVIFNPSTVKVSGPKSIIEGISQATAEIILSGEAETFSKSVKIVALDSQGKPIEYANFLPQTVSAEVRIVKAGNVKNVGIKVVTTGNPEVGYYISSVSTNPSLIAIVGTPEVVRALSSVSTQPIDIGNASSTINTSAKLSFPIGVQSVDNISSVNVIINFSQQAITKPLTIPVKTKNLPTNLKISPQTVDIVISGALDLIRGISSDNISLYLDLSSASAGSTISIQNGDFVLPAGVTLVSFQPTSVTIVLQ</sequence>
<dbReference type="Gene3D" id="2.170.120.30">
    <property type="match status" value="2"/>
</dbReference>
<dbReference type="Gene3D" id="2.170.120.40">
    <property type="entry name" value="YbbR-like domain"/>
    <property type="match status" value="2"/>
</dbReference>
<dbReference type="Proteomes" id="UP000230051">
    <property type="component" value="Unassembled WGS sequence"/>
</dbReference>
<dbReference type="PANTHER" id="PTHR37804">
    <property type="entry name" value="CDAA REGULATORY PROTEIN CDAR"/>
    <property type="match status" value="1"/>
</dbReference>
<dbReference type="InterPro" id="IPR053154">
    <property type="entry name" value="c-di-AMP_regulator"/>
</dbReference>
<feature type="signal peptide" evidence="1">
    <location>
        <begin position="1"/>
        <end position="27"/>
    </location>
</feature>
<evidence type="ECO:0000313" key="3">
    <source>
        <dbReference type="Proteomes" id="UP000230051"/>
    </source>
</evidence>
<feature type="chain" id="PRO_5014935141" evidence="1">
    <location>
        <begin position="28"/>
        <end position="397"/>
    </location>
</feature>
<dbReference type="PANTHER" id="PTHR37804:SF1">
    <property type="entry name" value="CDAA REGULATORY PROTEIN CDAR"/>
    <property type="match status" value="1"/>
</dbReference>
<dbReference type="InterPro" id="IPR012505">
    <property type="entry name" value="YbbR"/>
</dbReference>
<comment type="caution">
    <text evidence="2">The sequence shown here is derived from an EMBL/GenBank/DDBJ whole genome shotgun (WGS) entry which is preliminary data.</text>
</comment>
<gene>
    <name evidence="2" type="ORF">CO019_01630</name>
</gene>
<evidence type="ECO:0000256" key="1">
    <source>
        <dbReference type="SAM" id="SignalP"/>
    </source>
</evidence>
<evidence type="ECO:0000313" key="2">
    <source>
        <dbReference type="EMBL" id="PJC65662.1"/>
    </source>
</evidence>
<dbReference type="EMBL" id="PFQW01000038">
    <property type="protein sequence ID" value="PJC65662.1"/>
    <property type="molecule type" value="Genomic_DNA"/>
</dbReference>
<keyword evidence="1" id="KW-0732">Signal</keyword>
<name>A0A2M8G2F3_9BACT</name>
<dbReference type="Pfam" id="PF07949">
    <property type="entry name" value="YbbR"/>
    <property type="match status" value="3"/>
</dbReference>
<organism evidence="2 3">
    <name type="scientific">Candidatus Berkelbacteria bacterium CG_4_9_14_0_2_um_filter_42_30</name>
    <dbReference type="NCBI Taxonomy" id="1974506"/>
    <lineage>
        <taxon>Bacteria</taxon>
        <taxon>Candidatus Berkelbacteria</taxon>
    </lineage>
</organism>
<proteinExistence type="predicted"/>